<dbReference type="GeneID" id="18563594"/>
<accession>G3MAC0</accession>
<reference evidence="3 4" key="1">
    <citation type="submission" date="2011-09" db="EMBL/GenBank/DDBJ databases">
        <authorList>
            <person name="Pope W.H."/>
            <person name="Pedulla M.L."/>
            <person name="Ford M.E."/>
            <person name="Peebles C.L."/>
            <person name="Hatfull G.H."/>
            <person name="Hendrix R.W."/>
        </authorList>
    </citation>
    <scope>NUCLEOTIDE SEQUENCE [LARGE SCALE GENOMIC DNA]</scope>
    <source>
        <strain evidence="3">G</strain>
    </source>
</reference>
<gene>
    <name evidence="3" type="primary">379</name>
    <name evidence="3" type="ORF">G_379</name>
</gene>
<dbReference type="KEGG" id="vg:18563594"/>
<keyword evidence="1" id="KW-0175">Coiled coil</keyword>
<evidence type="ECO:0000313" key="4">
    <source>
        <dbReference type="Proteomes" id="UP000009273"/>
    </source>
</evidence>
<dbReference type="InterPro" id="IPR001005">
    <property type="entry name" value="SANT/Myb"/>
</dbReference>
<dbReference type="Gene3D" id="1.10.10.60">
    <property type="entry name" value="Homeodomain-like"/>
    <property type="match status" value="1"/>
</dbReference>
<feature type="coiled-coil region" evidence="1">
    <location>
        <begin position="70"/>
        <end position="108"/>
    </location>
</feature>
<evidence type="ECO:0000259" key="2">
    <source>
        <dbReference type="PROSITE" id="PS50090"/>
    </source>
</evidence>
<dbReference type="PROSITE" id="PS50090">
    <property type="entry name" value="MYB_LIKE"/>
    <property type="match status" value="1"/>
</dbReference>
<organism evidence="3 4">
    <name type="scientific">Bacillus phage G</name>
    <dbReference type="NCBI Taxonomy" id="2884420"/>
    <lineage>
        <taxon>Viruses</taxon>
        <taxon>Duplodnaviria</taxon>
        <taxon>Heunggongvirae</taxon>
        <taxon>Uroviricota</taxon>
        <taxon>Caudoviricetes</taxon>
        <taxon>Donellivirus</taxon>
        <taxon>Donellivirus gee</taxon>
    </lineage>
</organism>
<keyword evidence="4" id="KW-1185">Reference proteome</keyword>
<dbReference type="SUPFAM" id="SSF46689">
    <property type="entry name" value="Homeodomain-like"/>
    <property type="match status" value="1"/>
</dbReference>
<dbReference type="InterPro" id="IPR009057">
    <property type="entry name" value="Homeodomain-like_sf"/>
</dbReference>
<sequence>MKNNNKWSIEEEQQLANIVLSCMQNKKKLIEALREAEKEIPNRTFSACQTKWTDKVKFEYAEQIKEIKEKINAEKDIELKKHEMRKEKNKQENINKRKEKKFKSKEKNKTKKEVKIEKKKGRINTWSLEEDTILANSVLSYLQYRNSASQGIVVASRKLPNRSLEACKARWNTALRHEYRQQVSNIKAIKSKQWTGKEDSILLRGLEENSRNRVSFEQAIRYVNAELIKLGYDRSLSACKARWATIKYDYPYIMY</sequence>
<protein>
    <submittedName>
        <fullName evidence="3">Gp379</fullName>
    </submittedName>
</protein>
<feature type="domain" description="Myb-like" evidence="2">
    <location>
        <begin position="118"/>
        <end position="175"/>
    </location>
</feature>
<proteinExistence type="predicted"/>
<evidence type="ECO:0000313" key="3">
    <source>
        <dbReference type="EMBL" id="AEO93638.1"/>
    </source>
</evidence>
<evidence type="ECO:0000256" key="1">
    <source>
        <dbReference type="SAM" id="Coils"/>
    </source>
</evidence>
<dbReference type="EMBL" id="JN638751">
    <property type="protein sequence ID" value="AEO93638.1"/>
    <property type="molecule type" value="Genomic_DNA"/>
</dbReference>
<dbReference type="RefSeq" id="YP_009015682.1">
    <property type="nucleotide sequence ID" value="NC_023719.1"/>
</dbReference>
<name>G3MAC0_9CAUD</name>
<dbReference type="Proteomes" id="UP000009273">
    <property type="component" value="Segment"/>
</dbReference>